<reference evidence="2" key="1">
    <citation type="journal article" date="2019" name="Int. J. Syst. Evol. Microbiol.">
        <title>The Global Catalogue of Microorganisms (GCM) 10K type strain sequencing project: providing services to taxonomists for standard genome sequencing and annotation.</title>
        <authorList>
            <consortium name="The Broad Institute Genomics Platform"/>
            <consortium name="The Broad Institute Genome Sequencing Center for Infectious Disease"/>
            <person name="Wu L."/>
            <person name="Ma J."/>
        </authorList>
    </citation>
    <scope>NUCLEOTIDE SEQUENCE [LARGE SCALE GENOMIC DNA]</scope>
    <source>
        <strain evidence="2">CGMCC 1.12376</strain>
    </source>
</reference>
<organism evidence="1 2">
    <name type="scientific">Oceanobacillus luteolus</name>
    <dbReference type="NCBI Taxonomy" id="1274358"/>
    <lineage>
        <taxon>Bacteria</taxon>
        <taxon>Bacillati</taxon>
        <taxon>Bacillota</taxon>
        <taxon>Bacilli</taxon>
        <taxon>Bacillales</taxon>
        <taxon>Bacillaceae</taxon>
        <taxon>Oceanobacillus</taxon>
    </lineage>
</organism>
<dbReference type="RefSeq" id="WP_379597027.1">
    <property type="nucleotide sequence ID" value="NZ_JBHUDE010000040.1"/>
</dbReference>
<proteinExistence type="predicted"/>
<protein>
    <submittedName>
        <fullName evidence="1">DUF1128 domain-containing protein</fullName>
    </submittedName>
</protein>
<evidence type="ECO:0000313" key="2">
    <source>
        <dbReference type="Proteomes" id="UP001597221"/>
    </source>
</evidence>
<keyword evidence="2" id="KW-1185">Reference proteome</keyword>
<name>A0ABW4HQP2_9BACI</name>
<dbReference type="Proteomes" id="UP001597221">
    <property type="component" value="Unassembled WGS sequence"/>
</dbReference>
<evidence type="ECO:0000313" key="1">
    <source>
        <dbReference type="EMBL" id="MFD1607660.1"/>
    </source>
</evidence>
<dbReference type="Pfam" id="PF06569">
    <property type="entry name" value="DUF1128"/>
    <property type="match status" value="1"/>
</dbReference>
<dbReference type="InterPro" id="IPR009507">
    <property type="entry name" value="UPF0435"/>
</dbReference>
<accession>A0ABW4HQP2</accession>
<dbReference type="EMBL" id="JBHUDE010000040">
    <property type="protein sequence ID" value="MFD1607660.1"/>
    <property type="molecule type" value="Genomic_DNA"/>
</dbReference>
<sequence>MNLEDANKANLALMLNELADRMNVANRGLFDVEDYDLSKYKDLKFLYQVVVDKGRLSASETQAFVDELAAIRKK</sequence>
<comment type="caution">
    <text evidence="1">The sequence shown here is derived from an EMBL/GenBank/DDBJ whole genome shotgun (WGS) entry which is preliminary data.</text>
</comment>
<gene>
    <name evidence="1" type="ORF">ACFSBH_08345</name>
</gene>